<feature type="transmembrane region" description="Helical" evidence="1">
    <location>
        <begin position="111"/>
        <end position="134"/>
    </location>
</feature>
<keyword evidence="1" id="KW-1133">Transmembrane helix</keyword>
<organism evidence="2 3">
    <name type="scientific">Streptomyces capitiformicae</name>
    <dbReference type="NCBI Taxonomy" id="2014920"/>
    <lineage>
        <taxon>Bacteria</taxon>
        <taxon>Bacillati</taxon>
        <taxon>Actinomycetota</taxon>
        <taxon>Actinomycetes</taxon>
        <taxon>Kitasatosporales</taxon>
        <taxon>Streptomycetaceae</taxon>
        <taxon>Streptomyces</taxon>
    </lineage>
</organism>
<dbReference type="Proteomes" id="UP000603227">
    <property type="component" value="Unassembled WGS sequence"/>
</dbReference>
<reference evidence="2" key="1">
    <citation type="journal article" date="2014" name="Int. J. Syst. Evol. Microbiol.">
        <title>Complete genome sequence of Corynebacterium casei LMG S-19264T (=DSM 44701T), isolated from a smear-ripened cheese.</title>
        <authorList>
            <consortium name="US DOE Joint Genome Institute (JGI-PGF)"/>
            <person name="Walter F."/>
            <person name="Albersmeier A."/>
            <person name="Kalinowski J."/>
            <person name="Ruckert C."/>
        </authorList>
    </citation>
    <scope>NUCLEOTIDE SEQUENCE</scope>
    <source>
        <strain evidence="2">CGMCC 4.7403</strain>
    </source>
</reference>
<accession>A0A919GCS4</accession>
<feature type="transmembrane region" description="Helical" evidence="1">
    <location>
        <begin position="76"/>
        <end position="99"/>
    </location>
</feature>
<reference evidence="2" key="2">
    <citation type="submission" date="2020-09" db="EMBL/GenBank/DDBJ databases">
        <authorList>
            <person name="Sun Q."/>
            <person name="Zhou Y."/>
        </authorList>
    </citation>
    <scope>NUCLEOTIDE SEQUENCE</scope>
    <source>
        <strain evidence="2">CGMCC 4.7403</strain>
    </source>
</reference>
<sequence>MLTPWSRAAGYAALVTLPSWLWGAIMASVLLSFGDLSSFTFDPDTILGGGLLFPPVAFVALTVVRKTLPALSRWRTATIDTSVYATLVLVTTVLSGWWVGDVMSEAVDWAFVTMTIALFDLQFVVALGLSAWGYDRLVPTAPSGRTGGGRARAI</sequence>
<dbReference type="RefSeq" id="WP_189780743.1">
    <property type="nucleotide sequence ID" value="NZ_BNAT01000002.1"/>
</dbReference>
<keyword evidence="3" id="KW-1185">Reference proteome</keyword>
<comment type="caution">
    <text evidence="2">The sequence shown here is derived from an EMBL/GenBank/DDBJ whole genome shotgun (WGS) entry which is preliminary data.</text>
</comment>
<feature type="transmembrane region" description="Helical" evidence="1">
    <location>
        <begin position="12"/>
        <end position="33"/>
    </location>
</feature>
<dbReference type="AlphaFoldDB" id="A0A919GCS4"/>
<keyword evidence="1" id="KW-0812">Transmembrane</keyword>
<evidence type="ECO:0000256" key="1">
    <source>
        <dbReference type="SAM" id="Phobius"/>
    </source>
</evidence>
<evidence type="ECO:0000313" key="2">
    <source>
        <dbReference type="EMBL" id="GHH82115.1"/>
    </source>
</evidence>
<feature type="transmembrane region" description="Helical" evidence="1">
    <location>
        <begin position="45"/>
        <end position="64"/>
    </location>
</feature>
<keyword evidence="1" id="KW-0472">Membrane</keyword>
<name>A0A919GCS4_9ACTN</name>
<protein>
    <submittedName>
        <fullName evidence="2">Uncharacterized protein</fullName>
    </submittedName>
</protein>
<dbReference type="EMBL" id="BNAT01000002">
    <property type="protein sequence ID" value="GHH82115.1"/>
    <property type="molecule type" value="Genomic_DNA"/>
</dbReference>
<proteinExistence type="predicted"/>
<evidence type="ECO:0000313" key="3">
    <source>
        <dbReference type="Proteomes" id="UP000603227"/>
    </source>
</evidence>
<gene>
    <name evidence="2" type="ORF">GCM10017771_05410</name>
</gene>